<dbReference type="HOGENOM" id="CLU_1908635_0_0_1"/>
<evidence type="ECO:0000313" key="3">
    <source>
        <dbReference type="Proteomes" id="UP000008281"/>
    </source>
</evidence>
<dbReference type="AlphaFoldDB" id="E3NKL3"/>
<evidence type="ECO:0000313" key="2">
    <source>
        <dbReference type="EMBL" id="EFP02490.1"/>
    </source>
</evidence>
<keyword evidence="3" id="KW-1185">Reference proteome</keyword>
<name>E3NKL3_CAERE</name>
<sequence>MDSNDTIDLPAPLPPKESVAGPSEHAAPVPAPVESCTGEQRREHTPERSFVIAGRPLAQRQGVPLMKAPVRRIVIVRAAPPPPRLNDTDDDVVFVGAVINNYDDLFAATHEQPAPILVADRVPKVKDIDPLVE</sequence>
<dbReference type="Proteomes" id="UP000008281">
    <property type="component" value="Unassembled WGS sequence"/>
</dbReference>
<reference evidence="2" key="1">
    <citation type="submission" date="2007-07" db="EMBL/GenBank/DDBJ databases">
        <title>PCAP assembly of the Caenorhabditis remanei genome.</title>
        <authorList>
            <consortium name="The Caenorhabditis remanei Sequencing Consortium"/>
            <person name="Wilson R.K."/>
        </authorList>
    </citation>
    <scope>NUCLEOTIDE SEQUENCE [LARGE SCALE GENOMIC DNA]</scope>
    <source>
        <strain evidence="2">PB4641</strain>
    </source>
</reference>
<accession>E3NKL3</accession>
<proteinExistence type="predicted"/>
<evidence type="ECO:0000256" key="1">
    <source>
        <dbReference type="SAM" id="MobiDB-lite"/>
    </source>
</evidence>
<organism evidence="3">
    <name type="scientific">Caenorhabditis remanei</name>
    <name type="common">Caenorhabditis vulgaris</name>
    <dbReference type="NCBI Taxonomy" id="31234"/>
    <lineage>
        <taxon>Eukaryota</taxon>
        <taxon>Metazoa</taxon>
        <taxon>Ecdysozoa</taxon>
        <taxon>Nematoda</taxon>
        <taxon>Chromadorea</taxon>
        <taxon>Rhabditida</taxon>
        <taxon>Rhabditina</taxon>
        <taxon>Rhabditomorpha</taxon>
        <taxon>Rhabditoidea</taxon>
        <taxon>Rhabditidae</taxon>
        <taxon>Peloderinae</taxon>
        <taxon>Caenorhabditis</taxon>
    </lineage>
</organism>
<protein>
    <submittedName>
        <fullName evidence="2">Uncharacterized protein</fullName>
    </submittedName>
</protein>
<dbReference type="InParanoid" id="E3NKL3"/>
<dbReference type="EMBL" id="DS268813">
    <property type="protein sequence ID" value="EFP02490.1"/>
    <property type="molecule type" value="Genomic_DNA"/>
</dbReference>
<feature type="region of interest" description="Disordered" evidence="1">
    <location>
        <begin position="1"/>
        <end position="46"/>
    </location>
</feature>
<gene>
    <name evidence="2" type="ORF">CRE_25949</name>
</gene>